<dbReference type="RefSeq" id="WP_213494896.1">
    <property type="nucleotide sequence ID" value="NZ_CP074694.1"/>
</dbReference>
<dbReference type="Proteomes" id="UP000676194">
    <property type="component" value="Chromosome"/>
</dbReference>
<evidence type="ECO:0000313" key="3">
    <source>
        <dbReference type="Proteomes" id="UP000676194"/>
    </source>
</evidence>
<evidence type="ECO:0000256" key="1">
    <source>
        <dbReference type="SAM" id="Phobius"/>
    </source>
</evidence>
<keyword evidence="1" id="KW-0812">Transmembrane</keyword>
<keyword evidence="1" id="KW-0472">Membrane</keyword>
<evidence type="ECO:0000313" key="2">
    <source>
        <dbReference type="EMBL" id="QVL31014.1"/>
    </source>
</evidence>
<dbReference type="Pfam" id="PF10861">
    <property type="entry name" value="DUF2784"/>
    <property type="match status" value="1"/>
</dbReference>
<proteinExistence type="predicted"/>
<keyword evidence="3" id="KW-1185">Reference proteome</keyword>
<sequence length="143" mass="16381">MYGFLADLIVGVHVAYVTYVVLGQFLIWLGWVLGWKWIRNIWFRSSHLIMMAIVVYEEIQDIRCPLSVWEEHFRVLAGQETTGETFLGRLLHSLIFYDAPHWVFTVGYLGFGSLVLLTLILCPPRRRASRAITHTDLGASAVS</sequence>
<dbReference type="AlphaFoldDB" id="A0A8E6B487"/>
<accession>A0A8E6B487</accession>
<feature type="transmembrane region" description="Helical" evidence="1">
    <location>
        <begin position="102"/>
        <end position="122"/>
    </location>
</feature>
<dbReference type="EMBL" id="CP074694">
    <property type="protein sequence ID" value="QVL31014.1"/>
    <property type="molecule type" value="Genomic_DNA"/>
</dbReference>
<feature type="transmembrane region" description="Helical" evidence="1">
    <location>
        <begin position="12"/>
        <end position="34"/>
    </location>
</feature>
<keyword evidence="1" id="KW-1133">Transmembrane helix</keyword>
<gene>
    <name evidence="2" type="ORF">KIH39_19475</name>
</gene>
<dbReference type="KEGG" id="tsph:KIH39_19475"/>
<protein>
    <submittedName>
        <fullName evidence="2">DUF2784 domain-containing protein</fullName>
    </submittedName>
</protein>
<reference evidence="2" key="1">
    <citation type="submission" date="2021-05" db="EMBL/GenBank/DDBJ databases">
        <title>Complete genome sequence of the cellulolytic planctomycete Telmatocola sphagniphila SP2T and characterization of the first cellulase from planctomycetes.</title>
        <authorList>
            <person name="Rakitin A.L."/>
            <person name="Beletsky A.V."/>
            <person name="Naumoff D.G."/>
            <person name="Kulichevskaya I.S."/>
            <person name="Mardanov A.V."/>
            <person name="Ravin N.V."/>
            <person name="Dedysh S.N."/>
        </authorList>
    </citation>
    <scope>NUCLEOTIDE SEQUENCE</scope>
    <source>
        <strain evidence="2">SP2T</strain>
    </source>
</reference>
<name>A0A8E6B487_9BACT</name>
<dbReference type="InterPro" id="IPR021218">
    <property type="entry name" value="DUF2784"/>
</dbReference>
<organism evidence="2 3">
    <name type="scientific">Telmatocola sphagniphila</name>
    <dbReference type="NCBI Taxonomy" id="1123043"/>
    <lineage>
        <taxon>Bacteria</taxon>
        <taxon>Pseudomonadati</taxon>
        <taxon>Planctomycetota</taxon>
        <taxon>Planctomycetia</taxon>
        <taxon>Gemmatales</taxon>
        <taxon>Gemmataceae</taxon>
    </lineage>
</organism>